<comment type="caution">
    <text evidence="2">The sequence shown here is derived from an EMBL/GenBank/DDBJ whole genome shotgun (WGS) entry which is preliminary data.</text>
</comment>
<name>A0AAN7LSU8_TRANT</name>
<gene>
    <name evidence="2" type="ORF">SAY86_031432</name>
</gene>
<sequence>MARAVEGHRRFLGHRRTISPDRKGLVEVFDRIESREMSEGSSLSRKVRKMHENKQGAPRIRRTVAPGVRGRARFRDEESFYENPYPECICTRKRQL</sequence>
<protein>
    <submittedName>
        <fullName evidence="2">Uncharacterized protein</fullName>
    </submittedName>
</protein>
<dbReference type="PANTHER" id="PTHR31741:SF15">
    <property type="entry name" value="O-FUCOSYLTRANSFERASE 38"/>
    <property type="match status" value="1"/>
</dbReference>
<dbReference type="GO" id="GO:0005737">
    <property type="term" value="C:cytoplasm"/>
    <property type="evidence" value="ECO:0007669"/>
    <property type="project" value="TreeGrafter"/>
</dbReference>
<accession>A0AAN7LSU8</accession>
<evidence type="ECO:0000313" key="2">
    <source>
        <dbReference type="EMBL" id="KAK4791019.1"/>
    </source>
</evidence>
<organism evidence="2 3">
    <name type="scientific">Trapa natans</name>
    <name type="common">Water chestnut</name>
    <dbReference type="NCBI Taxonomy" id="22666"/>
    <lineage>
        <taxon>Eukaryota</taxon>
        <taxon>Viridiplantae</taxon>
        <taxon>Streptophyta</taxon>
        <taxon>Embryophyta</taxon>
        <taxon>Tracheophyta</taxon>
        <taxon>Spermatophyta</taxon>
        <taxon>Magnoliopsida</taxon>
        <taxon>eudicotyledons</taxon>
        <taxon>Gunneridae</taxon>
        <taxon>Pentapetalae</taxon>
        <taxon>rosids</taxon>
        <taxon>malvids</taxon>
        <taxon>Myrtales</taxon>
        <taxon>Lythraceae</taxon>
        <taxon>Trapa</taxon>
    </lineage>
</organism>
<evidence type="ECO:0000256" key="1">
    <source>
        <dbReference type="SAM" id="MobiDB-lite"/>
    </source>
</evidence>
<feature type="region of interest" description="Disordered" evidence="1">
    <location>
        <begin position="38"/>
        <end position="57"/>
    </location>
</feature>
<dbReference type="AlphaFoldDB" id="A0AAN7LSU8"/>
<keyword evidence="3" id="KW-1185">Reference proteome</keyword>
<dbReference type="GO" id="GO:0005634">
    <property type="term" value="C:nucleus"/>
    <property type="evidence" value="ECO:0007669"/>
    <property type="project" value="TreeGrafter"/>
</dbReference>
<evidence type="ECO:0000313" key="3">
    <source>
        <dbReference type="Proteomes" id="UP001346149"/>
    </source>
</evidence>
<proteinExistence type="predicted"/>
<dbReference type="EMBL" id="JAXQNO010000009">
    <property type="protein sequence ID" value="KAK4791019.1"/>
    <property type="molecule type" value="Genomic_DNA"/>
</dbReference>
<reference evidence="2 3" key="1">
    <citation type="journal article" date="2023" name="Hortic Res">
        <title>Pangenome of water caltrop reveals structural variations and asymmetric subgenome divergence after allopolyploidization.</title>
        <authorList>
            <person name="Zhang X."/>
            <person name="Chen Y."/>
            <person name="Wang L."/>
            <person name="Yuan Y."/>
            <person name="Fang M."/>
            <person name="Shi L."/>
            <person name="Lu R."/>
            <person name="Comes H.P."/>
            <person name="Ma Y."/>
            <person name="Chen Y."/>
            <person name="Huang G."/>
            <person name="Zhou Y."/>
            <person name="Zheng Z."/>
            <person name="Qiu Y."/>
        </authorList>
    </citation>
    <scope>NUCLEOTIDE SEQUENCE [LARGE SCALE GENOMIC DNA]</scope>
    <source>
        <strain evidence="2">F231</strain>
    </source>
</reference>
<dbReference type="PANTHER" id="PTHR31741">
    <property type="entry name" value="OS02G0726500 PROTEIN-RELATED"/>
    <property type="match status" value="1"/>
</dbReference>
<dbReference type="Proteomes" id="UP001346149">
    <property type="component" value="Unassembled WGS sequence"/>
</dbReference>